<feature type="non-terminal residue" evidence="1">
    <location>
        <position position="89"/>
    </location>
</feature>
<dbReference type="EMBL" id="NBAG03000541">
    <property type="protein sequence ID" value="PNI16547.1"/>
    <property type="molecule type" value="Genomic_DNA"/>
</dbReference>
<organism evidence="1 2">
    <name type="scientific">Pan troglodytes</name>
    <name type="common">Chimpanzee</name>
    <dbReference type="NCBI Taxonomy" id="9598"/>
    <lineage>
        <taxon>Eukaryota</taxon>
        <taxon>Metazoa</taxon>
        <taxon>Chordata</taxon>
        <taxon>Craniata</taxon>
        <taxon>Vertebrata</taxon>
        <taxon>Euteleostomi</taxon>
        <taxon>Mammalia</taxon>
        <taxon>Eutheria</taxon>
        <taxon>Euarchontoglires</taxon>
        <taxon>Primates</taxon>
        <taxon>Haplorrhini</taxon>
        <taxon>Catarrhini</taxon>
        <taxon>Hominidae</taxon>
        <taxon>Pan</taxon>
    </lineage>
</organism>
<evidence type="ECO:0000313" key="1">
    <source>
        <dbReference type="EMBL" id="PNI16547.1"/>
    </source>
</evidence>
<evidence type="ECO:0000313" key="2">
    <source>
        <dbReference type="Proteomes" id="UP000236370"/>
    </source>
</evidence>
<gene>
    <name evidence="1" type="ORF">CK820_G0051539</name>
</gene>
<sequence>MLVIPALREAEAGGPLEVRSSRPACSTWLGRKVERARPVARWGCCWSTHLRSMTVPTSGSGAHCSGTSRMVPCPCHSGSSARRSGADSG</sequence>
<dbReference type="Proteomes" id="UP000236370">
    <property type="component" value="Unassembled WGS sequence"/>
</dbReference>
<comment type="caution">
    <text evidence="1">The sequence shown here is derived from an EMBL/GenBank/DDBJ whole genome shotgun (WGS) entry which is preliminary data.</text>
</comment>
<name>A0A2J8J1A9_PANTR</name>
<dbReference type="AlphaFoldDB" id="A0A2J8J1A9"/>
<proteinExistence type="predicted"/>
<reference evidence="1 2" key="1">
    <citation type="submission" date="2017-12" db="EMBL/GenBank/DDBJ databases">
        <title>High-resolution comparative analysis of great ape genomes.</title>
        <authorList>
            <person name="Pollen A."/>
            <person name="Hastie A."/>
            <person name="Hormozdiari F."/>
            <person name="Dougherty M."/>
            <person name="Liu R."/>
            <person name="Chaisson M."/>
            <person name="Hoppe E."/>
            <person name="Hill C."/>
            <person name="Pang A."/>
            <person name="Hillier L."/>
            <person name="Baker C."/>
            <person name="Armstrong J."/>
            <person name="Shendure J."/>
            <person name="Paten B."/>
            <person name="Wilson R."/>
            <person name="Chao H."/>
            <person name="Schneider V."/>
            <person name="Ventura M."/>
            <person name="Kronenberg Z."/>
            <person name="Murali S."/>
            <person name="Gordon D."/>
            <person name="Cantsilieris S."/>
            <person name="Munson K."/>
            <person name="Nelson B."/>
            <person name="Raja A."/>
            <person name="Underwood J."/>
            <person name="Diekhans M."/>
            <person name="Fiddes I."/>
            <person name="Haussler D."/>
            <person name="Eichler E."/>
        </authorList>
    </citation>
    <scope>NUCLEOTIDE SEQUENCE [LARGE SCALE GENOMIC DNA]</scope>
    <source>
        <strain evidence="1">Yerkes chimp pedigree #C0471</strain>
    </source>
</reference>
<accession>A0A2J8J1A9</accession>
<protein>
    <submittedName>
        <fullName evidence="1">EMC10 isoform 7</fullName>
    </submittedName>
</protein>